<comment type="caution">
    <text evidence="1">The sequence shown here is derived from an EMBL/GenBank/DDBJ whole genome shotgun (WGS) entry which is preliminary data.</text>
</comment>
<dbReference type="EMBL" id="AMCI01007459">
    <property type="protein sequence ID" value="EJW92581.1"/>
    <property type="molecule type" value="Genomic_DNA"/>
</dbReference>
<dbReference type="AlphaFoldDB" id="J9FCI3"/>
<sequence>MDLRQWQILQCNGHPHQYPTLCLIFPNHWLWLSRFFHP</sequence>
<gene>
    <name evidence="1" type="ORF">EVA_19312</name>
</gene>
<accession>J9FCI3</accession>
<organism evidence="1">
    <name type="scientific">gut metagenome</name>
    <dbReference type="NCBI Taxonomy" id="749906"/>
    <lineage>
        <taxon>unclassified sequences</taxon>
        <taxon>metagenomes</taxon>
        <taxon>organismal metagenomes</taxon>
    </lineage>
</organism>
<protein>
    <submittedName>
        <fullName evidence="1">Uncharacterized protein</fullName>
    </submittedName>
</protein>
<proteinExistence type="predicted"/>
<evidence type="ECO:0000313" key="1">
    <source>
        <dbReference type="EMBL" id="EJW92581.1"/>
    </source>
</evidence>
<name>J9FCI3_9ZZZZ</name>
<reference evidence="1" key="1">
    <citation type="journal article" date="2012" name="PLoS ONE">
        <title>Gene sets for utilization of primary and secondary nutrition supplies in the distal gut of endangered iberian lynx.</title>
        <authorList>
            <person name="Alcaide M."/>
            <person name="Messina E."/>
            <person name="Richter M."/>
            <person name="Bargiela R."/>
            <person name="Peplies J."/>
            <person name="Huws S.A."/>
            <person name="Newbold C.J."/>
            <person name="Golyshin P.N."/>
            <person name="Simon M.A."/>
            <person name="Lopez G."/>
            <person name="Yakimov M.M."/>
            <person name="Ferrer M."/>
        </authorList>
    </citation>
    <scope>NUCLEOTIDE SEQUENCE</scope>
</reference>